<dbReference type="SMART" id="SM00198">
    <property type="entry name" value="SCP"/>
    <property type="match status" value="1"/>
</dbReference>
<protein>
    <submittedName>
        <fullName evidence="3 4">SCP domain-containing protein</fullName>
    </submittedName>
</protein>
<dbReference type="InterPro" id="IPR035940">
    <property type="entry name" value="CAP_sf"/>
</dbReference>
<evidence type="ECO:0000259" key="2">
    <source>
        <dbReference type="SMART" id="SM00198"/>
    </source>
</evidence>
<evidence type="ECO:0000256" key="1">
    <source>
        <dbReference type="SAM" id="SignalP"/>
    </source>
</evidence>
<dbReference type="Gene3D" id="3.40.33.10">
    <property type="entry name" value="CAP"/>
    <property type="match status" value="1"/>
</dbReference>
<dbReference type="AlphaFoldDB" id="A0A5K3FXV5"/>
<reference evidence="3 4" key="1">
    <citation type="submission" date="2019-11" db="UniProtKB">
        <authorList>
            <consortium name="WormBaseParasite"/>
        </authorList>
    </citation>
    <scope>IDENTIFICATION</scope>
</reference>
<dbReference type="WBParaSite" id="MCU_011611-RB">
    <property type="protein sequence ID" value="MCU_011611-RB"/>
    <property type="gene ID" value="MCU_011611"/>
</dbReference>
<accession>A0A5K3FXV5</accession>
<dbReference type="WBParaSite" id="MCU_011611-RA">
    <property type="protein sequence ID" value="MCU_011611-RA"/>
    <property type="gene ID" value="MCU_011611"/>
</dbReference>
<dbReference type="Pfam" id="PF00188">
    <property type="entry name" value="CAP"/>
    <property type="match status" value="1"/>
</dbReference>
<evidence type="ECO:0000313" key="4">
    <source>
        <dbReference type="WBParaSite" id="MCU_011611-RB"/>
    </source>
</evidence>
<keyword evidence="1" id="KW-0732">Signal</keyword>
<proteinExistence type="predicted"/>
<evidence type="ECO:0000313" key="3">
    <source>
        <dbReference type="WBParaSite" id="MCU_011611-RA"/>
    </source>
</evidence>
<sequence>MCEDVEMRRVIYLMALIWSAVADVPTEEERTQIVEFLTNLRESVKPPASNMLLMGYSSELETAALKMLANCTSIGLDRDSLPEDALDFARYVFHKGPAYLEVLTHYASNSQNYNYDRNQCTKSCVNYKVMVLATSNAVGCARRDCSRQGASPKVYLNICLLKKNGGNVGGQPYKRGESCSECPDGFACERKQCFKKTSQATNTHLPMTDISAKSSSPAAVDSANSPAPSTSIAKGVFPVMVLNMLAFGLCLIV</sequence>
<feature type="signal peptide" evidence="1">
    <location>
        <begin position="1"/>
        <end position="22"/>
    </location>
</feature>
<dbReference type="SUPFAM" id="SSF55797">
    <property type="entry name" value="PR-1-like"/>
    <property type="match status" value="1"/>
</dbReference>
<feature type="domain" description="SCP" evidence="2">
    <location>
        <begin position="28"/>
        <end position="169"/>
    </location>
</feature>
<feature type="chain" id="PRO_5043207567" evidence="1">
    <location>
        <begin position="23"/>
        <end position="253"/>
    </location>
</feature>
<name>A0A5K3FXV5_MESCO</name>
<dbReference type="InterPro" id="IPR014044">
    <property type="entry name" value="CAP_dom"/>
</dbReference>
<organism evidence="3">
    <name type="scientific">Mesocestoides corti</name>
    <name type="common">Flatworm</name>
    <dbReference type="NCBI Taxonomy" id="53468"/>
    <lineage>
        <taxon>Eukaryota</taxon>
        <taxon>Metazoa</taxon>
        <taxon>Spiralia</taxon>
        <taxon>Lophotrochozoa</taxon>
        <taxon>Platyhelminthes</taxon>
        <taxon>Cestoda</taxon>
        <taxon>Eucestoda</taxon>
        <taxon>Cyclophyllidea</taxon>
        <taxon>Mesocestoididae</taxon>
        <taxon>Mesocestoides</taxon>
    </lineage>
</organism>